<feature type="transmembrane region" description="Helical" evidence="8">
    <location>
        <begin position="291"/>
        <end position="310"/>
    </location>
</feature>
<sequence>MSTARFPFWPLAGYQFFYFAFIGIFSPYFPLYLDAVGWGAGAIAALMVVMQAARIVAPTLWSLWAGNRYERMRQVVRWAPLAAVGGFSLFYFSHDVQAALVAVGIVAFFWSGALPLVEALTLAHLGRAVRRYPLIRLWGSVGFIVAVVGVGVWLEIMPLPTVRDWILLVLVLLTLLGWTLPLPSDPPASTTLQHANWRWWRAPAVRWFLGAVCLMSVAHGALYTFFSLHLTLIGYSKVTIGILWALGVIAEIGLFLILPRLTQQWGVAWPFVVTFAVATLRFLLIGWLAESLVWVVVAQLMHAVTFALYHGCAVQLVNGWFGARAPALGQALYSSLSFGLGGMIGSALAGIVWTHGGPGWTFTASSVAALGGFVAAWRSVRTATPFVRANGPME</sequence>
<dbReference type="Pfam" id="PF12832">
    <property type="entry name" value="MFS_1_like"/>
    <property type="match status" value="1"/>
</dbReference>
<dbReference type="EMBL" id="AP018558">
    <property type="protein sequence ID" value="BBD77489.1"/>
    <property type="molecule type" value="Genomic_DNA"/>
</dbReference>
<keyword evidence="5 8" id="KW-0812">Transmembrane</keyword>
<keyword evidence="6 8" id="KW-1133">Transmembrane helix</keyword>
<reference evidence="10 11" key="1">
    <citation type="submission" date="2018-04" db="EMBL/GenBank/DDBJ databases">
        <title>Complete genome sequence of Hydrogenophilus thermoluteolus TH-1.</title>
        <authorList>
            <person name="Arai H."/>
        </authorList>
    </citation>
    <scope>NUCLEOTIDE SEQUENCE [LARGE SCALE GENOMIC DNA]</scope>
    <source>
        <strain evidence="10 11">TH-1</strain>
    </source>
</reference>
<dbReference type="SUPFAM" id="SSF103473">
    <property type="entry name" value="MFS general substrate transporter"/>
    <property type="match status" value="1"/>
</dbReference>
<dbReference type="Gene3D" id="1.20.1250.20">
    <property type="entry name" value="MFS general substrate transporter like domains"/>
    <property type="match status" value="2"/>
</dbReference>
<keyword evidence="4" id="KW-0997">Cell inner membrane</keyword>
<evidence type="ECO:0000256" key="8">
    <source>
        <dbReference type="SAM" id="Phobius"/>
    </source>
</evidence>
<dbReference type="GO" id="GO:0030395">
    <property type="term" value="F:lactose binding"/>
    <property type="evidence" value="ECO:0007669"/>
    <property type="project" value="TreeGrafter"/>
</dbReference>
<feature type="transmembrane region" description="Helical" evidence="8">
    <location>
        <begin position="12"/>
        <end position="29"/>
    </location>
</feature>
<evidence type="ECO:0000259" key="9">
    <source>
        <dbReference type="Pfam" id="PF12832"/>
    </source>
</evidence>
<name>A0A2Z6DYS3_HYDTE</name>
<dbReference type="RefSeq" id="WP_119335221.1">
    <property type="nucleotide sequence ID" value="NZ_AP018558.1"/>
</dbReference>
<dbReference type="InterPro" id="IPR026032">
    <property type="entry name" value="HcaT-like"/>
</dbReference>
<feature type="transmembrane region" description="Helical" evidence="8">
    <location>
        <begin position="165"/>
        <end position="183"/>
    </location>
</feature>
<feature type="transmembrane region" description="Helical" evidence="8">
    <location>
        <begin position="134"/>
        <end position="153"/>
    </location>
</feature>
<dbReference type="Proteomes" id="UP000262004">
    <property type="component" value="Chromosome"/>
</dbReference>
<evidence type="ECO:0000256" key="3">
    <source>
        <dbReference type="ARBA" id="ARBA00022475"/>
    </source>
</evidence>
<dbReference type="GO" id="GO:0015528">
    <property type="term" value="F:lactose:proton symporter activity"/>
    <property type="evidence" value="ECO:0007669"/>
    <property type="project" value="TreeGrafter"/>
</dbReference>
<evidence type="ECO:0000256" key="5">
    <source>
        <dbReference type="ARBA" id="ARBA00022692"/>
    </source>
</evidence>
<feature type="transmembrane region" description="Helical" evidence="8">
    <location>
        <begin position="204"/>
        <end position="226"/>
    </location>
</feature>
<evidence type="ECO:0000256" key="7">
    <source>
        <dbReference type="ARBA" id="ARBA00023136"/>
    </source>
</evidence>
<dbReference type="AlphaFoldDB" id="A0A2Z6DYS3"/>
<keyword evidence="3" id="KW-1003">Cell membrane</keyword>
<dbReference type="PANTHER" id="PTHR23522:SF10">
    <property type="entry name" value="3-PHENYLPROPIONIC ACID TRANSPORTER-RELATED"/>
    <property type="match status" value="1"/>
</dbReference>
<evidence type="ECO:0000313" key="10">
    <source>
        <dbReference type="EMBL" id="BBD77489.1"/>
    </source>
</evidence>
<evidence type="ECO:0000256" key="6">
    <source>
        <dbReference type="ARBA" id="ARBA00022989"/>
    </source>
</evidence>
<feature type="transmembrane region" description="Helical" evidence="8">
    <location>
        <begin position="265"/>
        <end position="285"/>
    </location>
</feature>
<proteinExistence type="predicted"/>
<evidence type="ECO:0000313" key="11">
    <source>
        <dbReference type="Proteomes" id="UP000262004"/>
    </source>
</evidence>
<protein>
    <submittedName>
        <fullName evidence="10">MFS transporter</fullName>
    </submittedName>
</protein>
<keyword evidence="7 8" id="KW-0472">Membrane</keyword>
<comment type="subcellular location">
    <subcellularLocation>
        <location evidence="1">Cell inner membrane</location>
        <topology evidence="1">Multi-pass membrane protein</topology>
    </subcellularLocation>
</comment>
<dbReference type="PANTHER" id="PTHR23522">
    <property type="entry name" value="BLL5896 PROTEIN"/>
    <property type="match status" value="1"/>
</dbReference>
<dbReference type="InterPro" id="IPR036259">
    <property type="entry name" value="MFS_trans_sf"/>
</dbReference>
<evidence type="ECO:0000256" key="1">
    <source>
        <dbReference type="ARBA" id="ARBA00004429"/>
    </source>
</evidence>
<gene>
    <name evidence="10" type="ORF">HPTL_1225</name>
</gene>
<evidence type="ECO:0000256" key="4">
    <source>
        <dbReference type="ARBA" id="ARBA00022519"/>
    </source>
</evidence>
<dbReference type="NCBIfam" id="NF037955">
    <property type="entry name" value="mfs"/>
    <property type="match status" value="1"/>
</dbReference>
<organism evidence="10 11">
    <name type="scientific">Hydrogenophilus thermoluteolus</name>
    <name type="common">Pseudomonas hydrogenothermophila</name>
    <dbReference type="NCBI Taxonomy" id="297"/>
    <lineage>
        <taxon>Bacteria</taxon>
        <taxon>Pseudomonadati</taxon>
        <taxon>Pseudomonadota</taxon>
        <taxon>Hydrogenophilia</taxon>
        <taxon>Hydrogenophilales</taxon>
        <taxon>Hydrogenophilaceae</taxon>
        <taxon>Hydrogenophilus</taxon>
    </lineage>
</organism>
<keyword evidence="11" id="KW-1185">Reference proteome</keyword>
<dbReference type="PIRSF" id="PIRSF004925">
    <property type="entry name" value="HcaT"/>
    <property type="match status" value="1"/>
</dbReference>
<feature type="transmembrane region" description="Helical" evidence="8">
    <location>
        <begin position="98"/>
        <end position="122"/>
    </location>
</feature>
<dbReference type="GO" id="GO:0005886">
    <property type="term" value="C:plasma membrane"/>
    <property type="evidence" value="ECO:0007669"/>
    <property type="project" value="UniProtKB-SubCell"/>
</dbReference>
<dbReference type="InterPro" id="IPR024989">
    <property type="entry name" value="MFS_assoc_dom"/>
</dbReference>
<keyword evidence="2" id="KW-0813">Transport</keyword>
<feature type="domain" description="Major facilitator superfamily associated" evidence="9">
    <location>
        <begin position="9"/>
        <end position="363"/>
    </location>
</feature>
<evidence type="ECO:0000256" key="2">
    <source>
        <dbReference type="ARBA" id="ARBA00022448"/>
    </source>
</evidence>
<dbReference type="OrthoDB" id="9150135at2"/>
<accession>A0A2Z6DYS3</accession>
<feature type="transmembrane region" description="Helical" evidence="8">
    <location>
        <begin position="35"/>
        <end position="63"/>
    </location>
</feature>
<feature type="transmembrane region" description="Helical" evidence="8">
    <location>
        <begin position="359"/>
        <end position="380"/>
    </location>
</feature>
<feature type="transmembrane region" description="Helical" evidence="8">
    <location>
        <begin position="75"/>
        <end position="92"/>
    </location>
</feature>
<dbReference type="KEGG" id="htl:HPTL_1225"/>
<feature type="transmembrane region" description="Helical" evidence="8">
    <location>
        <begin position="238"/>
        <end position="258"/>
    </location>
</feature>
<feature type="transmembrane region" description="Helical" evidence="8">
    <location>
        <begin position="331"/>
        <end position="353"/>
    </location>
</feature>